<feature type="domain" description="Fe-containing alcohol dehydrogenase-like C-terminal" evidence="3">
    <location>
        <begin position="191"/>
        <end position="390"/>
    </location>
</feature>
<dbReference type="InterPro" id="IPR018211">
    <property type="entry name" value="ADH_Fe_CS"/>
</dbReference>
<dbReference type="GO" id="GO:1990002">
    <property type="term" value="F:methylglyoxal reductase (NADPH) (acetol producing) activity"/>
    <property type="evidence" value="ECO:0007669"/>
    <property type="project" value="TreeGrafter"/>
</dbReference>
<dbReference type="PROSITE" id="PS00060">
    <property type="entry name" value="ADH_IRON_2"/>
    <property type="match status" value="1"/>
</dbReference>
<dbReference type="PATRIC" id="fig|1629550.3.peg.3533"/>
<evidence type="ECO:0000256" key="1">
    <source>
        <dbReference type="ARBA" id="ARBA00023002"/>
    </source>
</evidence>
<reference evidence="4 5" key="1">
    <citation type="submission" date="2015-04" db="EMBL/GenBank/DDBJ databases">
        <title>Microcin producing Clostridium sp. JC272T.</title>
        <authorList>
            <person name="Jyothsna T."/>
            <person name="Sasikala C."/>
            <person name="Ramana C."/>
        </authorList>
    </citation>
    <scope>NUCLEOTIDE SEQUENCE [LARGE SCALE GENOMIC DNA]</scope>
    <source>
        <strain evidence="4 5">JC272</strain>
    </source>
</reference>
<dbReference type="SUPFAM" id="SSF56796">
    <property type="entry name" value="Dehydroquinate synthase-like"/>
    <property type="match status" value="1"/>
</dbReference>
<comment type="caution">
    <text evidence="4">The sequence shown here is derived from an EMBL/GenBank/DDBJ whole genome shotgun (WGS) entry which is preliminary data.</text>
</comment>
<dbReference type="Pfam" id="PF25137">
    <property type="entry name" value="ADH_Fe_C"/>
    <property type="match status" value="1"/>
</dbReference>
<name>A0A0M3DLI3_9FIRM</name>
<evidence type="ECO:0000313" key="4">
    <source>
        <dbReference type="EMBL" id="KKY02252.1"/>
    </source>
</evidence>
<sequence>MLNFDYQNRTRIIFGKNEHRNIGKLIKPYANKVLFHFGGQSIKKSGVYEDVINSLLENQIDFVELGGVKPNPRLSLVNEGIELCRKEKVDFILAVGGGSVIDSAKAIAIGIPYNGDVWDFYCKDIEIKEAIPVATILTIPAAGSESSTGTVITNEEKQLKLSCGCELLRPLLSIINPELYFTLPKNQIANGISDMMSHIMERYFTNTSNTDLIDGLCESTLKTIMKNGSIVINDNKNYDAWAEIALSGNIAHNGLLGLGREQDWASHKIEHELSAIYDVAHGAGLSVITPAWMKYVYKENPPMFEQFAINVMGVESTSKSQEEIINEGIEKLKSFYKKLELPTSLKELNINESNLELMAKKSTNSKDGKEILIGGLKKLNWEDVLAIYNLAL</sequence>
<dbReference type="GO" id="GO:0005829">
    <property type="term" value="C:cytosol"/>
    <property type="evidence" value="ECO:0007669"/>
    <property type="project" value="TreeGrafter"/>
</dbReference>
<proteinExistence type="predicted"/>
<dbReference type="RefSeq" id="WP_046822181.1">
    <property type="nucleotide sequence ID" value="NZ_LBBT01000089.1"/>
</dbReference>
<keyword evidence="5" id="KW-1185">Reference proteome</keyword>
<evidence type="ECO:0000259" key="2">
    <source>
        <dbReference type="Pfam" id="PF00465"/>
    </source>
</evidence>
<dbReference type="GO" id="GO:0046872">
    <property type="term" value="F:metal ion binding"/>
    <property type="evidence" value="ECO:0007669"/>
    <property type="project" value="InterPro"/>
</dbReference>
<dbReference type="InterPro" id="IPR044731">
    <property type="entry name" value="BDH-like"/>
</dbReference>
<dbReference type="Gene3D" id="1.20.1090.10">
    <property type="entry name" value="Dehydroquinate synthase-like - alpha domain"/>
    <property type="match status" value="1"/>
</dbReference>
<accession>A0A0M3DLI3</accession>
<dbReference type="AlphaFoldDB" id="A0A0M3DLI3"/>
<protein>
    <submittedName>
        <fullName evidence="4">Butanol dehydrogenase</fullName>
    </submittedName>
</protein>
<dbReference type="InterPro" id="IPR001670">
    <property type="entry name" value="ADH_Fe/GldA"/>
</dbReference>
<dbReference type="FunFam" id="3.40.50.1970:FF:000003">
    <property type="entry name" value="Alcohol dehydrogenase, iron-containing"/>
    <property type="match status" value="1"/>
</dbReference>
<dbReference type="OrthoDB" id="9801156at2"/>
<feature type="domain" description="Alcohol dehydrogenase iron-type/glycerol dehydrogenase GldA" evidence="2">
    <location>
        <begin position="10"/>
        <end position="177"/>
    </location>
</feature>
<evidence type="ECO:0000259" key="3">
    <source>
        <dbReference type="Pfam" id="PF25137"/>
    </source>
</evidence>
<dbReference type="EMBL" id="LBBT01000089">
    <property type="protein sequence ID" value="KKY02252.1"/>
    <property type="molecule type" value="Genomic_DNA"/>
</dbReference>
<evidence type="ECO:0000313" key="5">
    <source>
        <dbReference type="Proteomes" id="UP000034407"/>
    </source>
</evidence>
<dbReference type="InterPro" id="IPR056798">
    <property type="entry name" value="ADH_Fe_C"/>
</dbReference>
<dbReference type="CDD" id="cd08187">
    <property type="entry name" value="BDH"/>
    <property type="match status" value="1"/>
</dbReference>
<dbReference type="GO" id="GO:1990362">
    <property type="term" value="F:butanol dehydrogenase (NAD+) activity"/>
    <property type="evidence" value="ECO:0007669"/>
    <property type="project" value="InterPro"/>
</dbReference>
<organism evidence="4 5">
    <name type="scientific">Paraclostridium benzoelyticum</name>
    <dbReference type="NCBI Taxonomy" id="1629550"/>
    <lineage>
        <taxon>Bacteria</taxon>
        <taxon>Bacillati</taxon>
        <taxon>Bacillota</taxon>
        <taxon>Clostridia</taxon>
        <taxon>Peptostreptococcales</taxon>
        <taxon>Peptostreptococcaceae</taxon>
        <taxon>Paraclostridium</taxon>
    </lineage>
</organism>
<dbReference type="Pfam" id="PF00465">
    <property type="entry name" value="Fe-ADH"/>
    <property type="match status" value="1"/>
</dbReference>
<dbReference type="PANTHER" id="PTHR43633">
    <property type="entry name" value="ALCOHOL DEHYDROGENASE YQHD"/>
    <property type="match status" value="1"/>
</dbReference>
<keyword evidence="1" id="KW-0560">Oxidoreductase</keyword>
<dbReference type="Proteomes" id="UP000034407">
    <property type="component" value="Unassembled WGS sequence"/>
</dbReference>
<dbReference type="Gene3D" id="3.40.50.1970">
    <property type="match status" value="1"/>
</dbReference>
<gene>
    <name evidence="4" type="ORF">VN21_04150</name>
</gene>
<dbReference type="PANTHER" id="PTHR43633:SF1">
    <property type="entry name" value="ALCOHOL DEHYDROGENASE YQHD"/>
    <property type="match status" value="1"/>
</dbReference>
<dbReference type="GO" id="GO:0008106">
    <property type="term" value="F:alcohol dehydrogenase (NADP+) activity"/>
    <property type="evidence" value="ECO:0007669"/>
    <property type="project" value="TreeGrafter"/>
</dbReference>